<feature type="compositionally biased region" description="Basic and acidic residues" evidence="1">
    <location>
        <begin position="25"/>
        <end position="41"/>
    </location>
</feature>
<dbReference type="Proteomes" id="UP001501243">
    <property type="component" value="Unassembled WGS sequence"/>
</dbReference>
<reference evidence="3" key="1">
    <citation type="journal article" date="2019" name="Int. J. Syst. Evol. Microbiol.">
        <title>The Global Catalogue of Microorganisms (GCM) 10K type strain sequencing project: providing services to taxonomists for standard genome sequencing and annotation.</title>
        <authorList>
            <consortium name="The Broad Institute Genomics Platform"/>
            <consortium name="The Broad Institute Genome Sequencing Center for Infectious Disease"/>
            <person name="Wu L."/>
            <person name="Ma J."/>
        </authorList>
    </citation>
    <scope>NUCLEOTIDE SEQUENCE [LARGE SCALE GENOMIC DNA]</scope>
    <source>
        <strain evidence="3">JCM 17841</strain>
    </source>
</reference>
<evidence type="ECO:0000256" key="1">
    <source>
        <dbReference type="SAM" id="MobiDB-lite"/>
    </source>
</evidence>
<name>A0ABP8QI94_9BACT</name>
<comment type="caution">
    <text evidence="2">The sequence shown here is derived from an EMBL/GenBank/DDBJ whole genome shotgun (WGS) entry which is preliminary data.</text>
</comment>
<keyword evidence="3" id="KW-1185">Reference proteome</keyword>
<proteinExistence type="predicted"/>
<dbReference type="EMBL" id="BAABGQ010000006">
    <property type="protein sequence ID" value="GAA4502892.1"/>
    <property type="molecule type" value="Genomic_DNA"/>
</dbReference>
<organism evidence="2 3">
    <name type="scientific">Hymenobacter ginsengisoli</name>
    <dbReference type="NCBI Taxonomy" id="1051626"/>
    <lineage>
        <taxon>Bacteria</taxon>
        <taxon>Pseudomonadati</taxon>
        <taxon>Bacteroidota</taxon>
        <taxon>Cytophagia</taxon>
        <taxon>Cytophagales</taxon>
        <taxon>Hymenobacteraceae</taxon>
        <taxon>Hymenobacter</taxon>
    </lineage>
</organism>
<feature type="region of interest" description="Disordered" evidence="1">
    <location>
        <begin position="1"/>
        <end position="53"/>
    </location>
</feature>
<sequence>MAAQWACHEAKSVNKSDMVGWGRGGRKEKGIKDKKERHAESVEASLPNNATGAVEMLRQAQHDVL</sequence>
<evidence type="ECO:0000313" key="2">
    <source>
        <dbReference type="EMBL" id="GAA4502892.1"/>
    </source>
</evidence>
<gene>
    <name evidence="2" type="ORF">GCM10023172_26870</name>
</gene>
<protein>
    <submittedName>
        <fullName evidence="2">Uncharacterized protein</fullName>
    </submittedName>
</protein>
<evidence type="ECO:0000313" key="3">
    <source>
        <dbReference type="Proteomes" id="UP001501243"/>
    </source>
</evidence>
<accession>A0ABP8QI94</accession>